<dbReference type="Proteomes" id="UP000664382">
    <property type="component" value="Unassembled WGS sequence"/>
</dbReference>
<dbReference type="InterPro" id="IPR025323">
    <property type="entry name" value="DUF4229"/>
</dbReference>
<gene>
    <name evidence="3" type="ORF">J4H92_06375</name>
</gene>
<proteinExistence type="predicted"/>
<keyword evidence="2" id="KW-0472">Membrane</keyword>
<keyword evidence="2" id="KW-0812">Transmembrane</keyword>
<dbReference type="EMBL" id="JAGDYM010000007">
    <property type="protein sequence ID" value="MBO1901575.1"/>
    <property type="molecule type" value="Genomic_DNA"/>
</dbReference>
<feature type="transmembrane region" description="Helical" evidence="2">
    <location>
        <begin position="7"/>
        <end position="24"/>
    </location>
</feature>
<feature type="region of interest" description="Disordered" evidence="1">
    <location>
        <begin position="83"/>
        <end position="112"/>
    </location>
</feature>
<dbReference type="Pfam" id="PF14012">
    <property type="entry name" value="DUF4229"/>
    <property type="match status" value="1"/>
</dbReference>
<feature type="compositionally biased region" description="Polar residues" evidence="1">
    <location>
        <begin position="94"/>
        <end position="106"/>
    </location>
</feature>
<dbReference type="RefSeq" id="WP_208097311.1">
    <property type="nucleotide sequence ID" value="NZ_JAGDYM010000007.1"/>
</dbReference>
<dbReference type="AlphaFoldDB" id="A0A939MKF3"/>
<evidence type="ECO:0000313" key="4">
    <source>
        <dbReference type="Proteomes" id="UP000664382"/>
    </source>
</evidence>
<accession>A0A939MKF3</accession>
<organism evidence="3 4">
    <name type="scientific">Leucobacter weissii</name>
    <dbReference type="NCBI Taxonomy" id="1983706"/>
    <lineage>
        <taxon>Bacteria</taxon>
        <taxon>Bacillati</taxon>
        <taxon>Actinomycetota</taxon>
        <taxon>Actinomycetes</taxon>
        <taxon>Micrococcales</taxon>
        <taxon>Microbacteriaceae</taxon>
        <taxon>Leucobacter</taxon>
    </lineage>
</organism>
<keyword evidence="2" id="KW-1133">Transmembrane helix</keyword>
<evidence type="ECO:0000256" key="2">
    <source>
        <dbReference type="SAM" id="Phobius"/>
    </source>
</evidence>
<reference evidence="3" key="1">
    <citation type="submission" date="2021-03" db="EMBL/GenBank/DDBJ databases">
        <title>Leucobacter chromiisoli sp. nov., isolated from chromium-containing soil of chemical plant.</title>
        <authorList>
            <person name="Xu Z."/>
        </authorList>
    </citation>
    <scope>NUCLEOTIDE SEQUENCE</scope>
    <source>
        <strain evidence="3">S27</strain>
    </source>
</reference>
<keyword evidence="4" id="KW-1185">Reference proteome</keyword>
<comment type="caution">
    <text evidence="3">The sequence shown here is derived from an EMBL/GenBank/DDBJ whole genome shotgun (WGS) entry which is preliminary data.</text>
</comment>
<protein>
    <submittedName>
        <fullName evidence="3">DUF4229 domain-containing protein</fullName>
    </submittedName>
</protein>
<evidence type="ECO:0000313" key="3">
    <source>
        <dbReference type="EMBL" id="MBO1901575.1"/>
    </source>
</evidence>
<name>A0A939MKF3_9MICO</name>
<feature type="transmembrane region" description="Helical" evidence="2">
    <location>
        <begin position="30"/>
        <end position="51"/>
    </location>
</feature>
<evidence type="ECO:0000256" key="1">
    <source>
        <dbReference type="SAM" id="MobiDB-lite"/>
    </source>
</evidence>
<sequence>MNTRKAWILYAVLRLAFFAVPFALLMLLGWYWWAAALVATLVAASLSVILLSRLRETAAKGVYDWRHQDRTADDIVEDEAIETAESLDPLTGTDDGSVSGTDTGSDTGAERG</sequence>